<accession>A0A1C9HNI5</accession>
<organism evidence="1">
    <name type="scientific">Rhizobium leguminosarum bv. trifolii</name>
    <dbReference type="NCBI Taxonomy" id="386"/>
    <lineage>
        <taxon>Bacteria</taxon>
        <taxon>Pseudomonadati</taxon>
        <taxon>Pseudomonadota</taxon>
        <taxon>Alphaproteobacteria</taxon>
        <taxon>Hyphomicrobiales</taxon>
        <taxon>Rhizobiaceae</taxon>
        <taxon>Rhizobium/Agrobacterium group</taxon>
        <taxon>Rhizobium</taxon>
    </lineage>
</organism>
<name>A0A1C9HNI5_RHILT</name>
<dbReference type="InterPro" id="IPR010985">
    <property type="entry name" value="Ribbon_hlx_hlx"/>
</dbReference>
<dbReference type="SUPFAM" id="SSF47598">
    <property type="entry name" value="Ribbon-helix-helix"/>
    <property type="match status" value="1"/>
</dbReference>
<dbReference type="GO" id="GO:0006355">
    <property type="term" value="P:regulation of DNA-templated transcription"/>
    <property type="evidence" value="ECO:0007669"/>
    <property type="project" value="InterPro"/>
</dbReference>
<dbReference type="AlphaFoldDB" id="A0A1C9HNI5"/>
<sequence>MVRPFGINLEKAGHPLYMMRDEADMRTTLAIDDDVLIAAKAMATQQHRSVGEVISELARRSLRRPPSSRERNGIPLLSARPDAPPVTLEIVNALRDELQ</sequence>
<proteinExistence type="predicted"/>
<reference evidence="1" key="2">
    <citation type="journal article" date="2016" name="Front. Microbiol.">
        <title>The Regulatory Protein RosR Affects Rhizobium leguminosarum bv. trifolii Protein Profiles, Cell Surface Properties, and Symbiosis with Clover.</title>
        <authorList>
            <person name="Rachwal K."/>
            <person name="Boguszewska A."/>
            <person name="Kopcinska J."/>
            <person name="Karas M."/>
            <person name="Tchorzewski M."/>
            <person name="Janczarek M."/>
        </authorList>
    </citation>
    <scope>NUCLEOTIDE SEQUENCE</scope>
    <source>
        <strain evidence="1">Rt24.2</strain>
    </source>
</reference>
<reference evidence="1" key="1">
    <citation type="journal article" date="2015" name="BMC Genomics">
        <title>Transcriptome profiling of a Rhizobium leguminosarum bv. trifolii rosR mutant reveals the role of the transcriptional regulator RosR in motility, synthesis of cell-surface components, and other cellular processes.</title>
        <authorList>
            <person name="Rachwal K."/>
            <person name="Matczynska E."/>
            <person name="Janczarek M."/>
        </authorList>
    </citation>
    <scope>NUCLEOTIDE SEQUENCE</scope>
    <source>
        <strain evidence="1">Rt24.2</strain>
    </source>
</reference>
<dbReference type="EMBL" id="KX485866">
    <property type="protein sequence ID" value="AOO88230.1"/>
    <property type="molecule type" value="Genomic_DNA"/>
</dbReference>
<evidence type="ECO:0000313" key="1">
    <source>
        <dbReference type="EMBL" id="AOO88230.1"/>
    </source>
</evidence>
<protein>
    <submittedName>
        <fullName evidence="1">CopG family transcriptional regulator</fullName>
    </submittedName>
</protein>